<dbReference type="PANTHER" id="PTHR32387">
    <property type="entry name" value="WU:FJ29H11"/>
    <property type="match status" value="1"/>
</dbReference>
<dbReference type="InterPro" id="IPR052957">
    <property type="entry name" value="Auxin_embryo_med"/>
</dbReference>
<dbReference type="Proteomes" id="UP000245207">
    <property type="component" value="Unassembled WGS sequence"/>
</dbReference>
<dbReference type="EMBL" id="PKPP01005468">
    <property type="protein sequence ID" value="PWA60014.1"/>
    <property type="molecule type" value="Genomic_DNA"/>
</dbReference>
<dbReference type="GO" id="GO:0016301">
    <property type="term" value="F:kinase activity"/>
    <property type="evidence" value="ECO:0007669"/>
    <property type="project" value="UniProtKB-KW"/>
</dbReference>
<proteinExistence type="predicted"/>
<keyword evidence="1" id="KW-0175">Coiled coil</keyword>
<keyword evidence="3" id="KW-1185">Reference proteome</keyword>
<dbReference type="GO" id="GO:0048364">
    <property type="term" value="P:root development"/>
    <property type="evidence" value="ECO:0007669"/>
    <property type="project" value="TreeGrafter"/>
</dbReference>
<dbReference type="AlphaFoldDB" id="A0A2U1MFJ6"/>
<organism evidence="2 3">
    <name type="scientific">Artemisia annua</name>
    <name type="common">Sweet wormwood</name>
    <dbReference type="NCBI Taxonomy" id="35608"/>
    <lineage>
        <taxon>Eukaryota</taxon>
        <taxon>Viridiplantae</taxon>
        <taxon>Streptophyta</taxon>
        <taxon>Embryophyta</taxon>
        <taxon>Tracheophyta</taxon>
        <taxon>Spermatophyta</taxon>
        <taxon>Magnoliopsida</taxon>
        <taxon>eudicotyledons</taxon>
        <taxon>Gunneridae</taxon>
        <taxon>Pentapetalae</taxon>
        <taxon>asterids</taxon>
        <taxon>campanulids</taxon>
        <taxon>Asterales</taxon>
        <taxon>Asteraceae</taxon>
        <taxon>Asteroideae</taxon>
        <taxon>Anthemideae</taxon>
        <taxon>Artemisiinae</taxon>
        <taxon>Artemisia</taxon>
    </lineage>
</organism>
<keyword evidence="2" id="KW-0418">Kinase</keyword>
<dbReference type="STRING" id="35608.A0A2U1MFJ6"/>
<keyword evidence="2" id="KW-0808">Transferase</keyword>
<dbReference type="GO" id="GO:0010305">
    <property type="term" value="P:leaf vascular tissue pattern formation"/>
    <property type="evidence" value="ECO:0007669"/>
    <property type="project" value="TreeGrafter"/>
</dbReference>
<dbReference type="GO" id="GO:0009793">
    <property type="term" value="P:embryo development ending in seed dormancy"/>
    <property type="evidence" value="ECO:0007669"/>
    <property type="project" value="TreeGrafter"/>
</dbReference>
<protein>
    <submittedName>
        <fullName evidence="2">Histidine kinase-like ATPase, C-terminal domain-containing protein</fullName>
    </submittedName>
</protein>
<dbReference type="OrthoDB" id="1262810at2759"/>
<evidence type="ECO:0000313" key="3">
    <source>
        <dbReference type="Proteomes" id="UP000245207"/>
    </source>
</evidence>
<accession>A0A2U1MFJ6</accession>
<evidence type="ECO:0000313" key="2">
    <source>
        <dbReference type="EMBL" id="PWA60014.1"/>
    </source>
</evidence>
<gene>
    <name evidence="2" type="ORF">CTI12_AA207980</name>
</gene>
<feature type="coiled-coil region" evidence="1">
    <location>
        <begin position="24"/>
        <end position="51"/>
    </location>
</feature>
<reference evidence="2 3" key="1">
    <citation type="journal article" date="2018" name="Mol. Plant">
        <title>The genome of Artemisia annua provides insight into the evolution of Asteraceae family and artemisinin biosynthesis.</title>
        <authorList>
            <person name="Shen Q."/>
            <person name="Zhang L."/>
            <person name="Liao Z."/>
            <person name="Wang S."/>
            <person name="Yan T."/>
            <person name="Shi P."/>
            <person name="Liu M."/>
            <person name="Fu X."/>
            <person name="Pan Q."/>
            <person name="Wang Y."/>
            <person name="Lv Z."/>
            <person name="Lu X."/>
            <person name="Zhang F."/>
            <person name="Jiang W."/>
            <person name="Ma Y."/>
            <person name="Chen M."/>
            <person name="Hao X."/>
            <person name="Li L."/>
            <person name="Tang Y."/>
            <person name="Lv G."/>
            <person name="Zhou Y."/>
            <person name="Sun X."/>
            <person name="Brodelius P.E."/>
            <person name="Rose J.K.C."/>
            <person name="Tang K."/>
        </authorList>
    </citation>
    <scope>NUCLEOTIDE SEQUENCE [LARGE SCALE GENOMIC DNA]</scope>
    <source>
        <strain evidence="3">cv. Huhao1</strain>
        <tissue evidence="2">Leaf</tissue>
    </source>
</reference>
<name>A0A2U1MFJ6_ARTAN</name>
<dbReference type="GO" id="GO:0005634">
    <property type="term" value="C:nucleus"/>
    <property type="evidence" value="ECO:0007669"/>
    <property type="project" value="TreeGrafter"/>
</dbReference>
<sequence length="442" mass="50850">MKQLPQQLDLLAYMMQNKSNRLARKQCVEEMETLEDKIGTYAEQYVKAMENDRRLLLPCPPKDDNIPVARVFNQRLNQLGLRGKGPFLLRKEVVGSLRDRRLLLPCPPKDDNIPVARVFNQRLCPVVSGYVRLEPVISGCFRLSPVMSGYVRLSPVVSGYLRLYPVRTGYLRLFPVVSGYVRLEPVMSGYLRLFPVISERLFPVISGCFRLSPVMSGYLRLAEVDNEKLYSKLHIVDNELLNSNVSFAENVTEVCKRLGEVDIHFGKGNGNLIDMEKLVSGTDMKCIPVVKSLLDGKLKLRKFLEKLEVMDFVKIVKKANGEKRKNVRKYKTLDYDSQLLKHLLSHVSLNGDRGKGRYFLEVIDSLWVEYISDKIKSFGYVDGKYKPLKSSIKKIFQGVRWLTSSMDNQNHFPKDWYYNCQKVHAVFGDRAPDAIPKVVYFY</sequence>
<dbReference type="PANTHER" id="PTHR32387:SF0">
    <property type="entry name" value="PROTEIN NO VEIN"/>
    <property type="match status" value="1"/>
</dbReference>
<evidence type="ECO:0000256" key="1">
    <source>
        <dbReference type="SAM" id="Coils"/>
    </source>
</evidence>
<comment type="caution">
    <text evidence="2">The sequence shown here is derived from an EMBL/GenBank/DDBJ whole genome shotgun (WGS) entry which is preliminary data.</text>
</comment>